<keyword evidence="1" id="KW-0418">Kinase</keyword>
<dbReference type="Proteomes" id="UP000198211">
    <property type="component" value="Unassembled WGS sequence"/>
</dbReference>
<dbReference type="EMBL" id="NBNE01000362">
    <property type="protein sequence ID" value="OWZ20086.1"/>
    <property type="molecule type" value="Genomic_DNA"/>
</dbReference>
<gene>
    <name evidence="1" type="ORF">PHMEG_0005552</name>
</gene>
<evidence type="ECO:0000313" key="1">
    <source>
        <dbReference type="EMBL" id="OWZ20086.1"/>
    </source>
</evidence>
<dbReference type="AlphaFoldDB" id="A0A225WR18"/>
<sequence>MWSPVSTKLARNFQNRWQDTKVDVEHLLTQSEEFCIQQVSLSLVGLATPHVMKFMERVTSGSLLFWCSIQDVRVGTAHVLQFLHERHVMPTNLKLQRLFPTEKNHKITLHCGVLLSPPVKSPIKKLKKQQTPTSLEWGLIKQICAEDHDTSDDVSYVMSQLHHEQDKASHSPLRNRKVHKSQQHGTGIVNYTELFVDPEFNLTVKLLFQDITDQLREDENISTLMDGYVFDRLMSVHQQLLGTICAKELIHSFMKILARFKSSLVHRADNSVLSFCVKSFPSVEHSSLSFHGEIDALVARCSFTKTATTSIHDWIQHCNFLRLNQQESFQLALDKLGDELVDDEEKLLTDIQKLYD</sequence>
<dbReference type="OrthoDB" id="104945at2759"/>
<accession>A0A225WR18</accession>
<evidence type="ECO:0000313" key="2">
    <source>
        <dbReference type="Proteomes" id="UP000198211"/>
    </source>
</evidence>
<comment type="caution">
    <text evidence="1">The sequence shown here is derived from an EMBL/GenBank/DDBJ whole genome shotgun (WGS) entry which is preliminary data.</text>
</comment>
<keyword evidence="2" id="KW-1185">Reference proteome</keyword>
<protein>
    <submittedName>
        <fullName evidence="1">TKL protein kinase</fullName>
    </submittedName>
</protein>
<organism evidence="1 2">
    <name type="scientific">Phytophthora megakarya</name>
    <dbReference type="NCBI Taxonomy" id="4795"/>
    <lineage>
        <taxon>Eukaryota</taxon>
        <taxon>Sar</taxon>
        <taxon>Stramenopiles</taxon>
        <taxon>Oomycota</taxon>
        <taxon>Peronosporomycetes</taxon>
        <taxon>Peronosporales</taxon>
        <taxon>Peronosporaceae</taxon>
        <taxon>Phytophthora</taxon>
    </lineage>
</organism>
<keyword evidence="1" id="KW-0808">Transferase</keyword>
<dbReference type="GO" id="GO:0016301">
    <property type="term" value="F:kinase activity"/>
    <property type="evidence" value="ECO:0007669"/>
    <property type="project" value="UniProtKB-KW"/>
</dbReference>
<reference evidence="2" key="1">
    <citation type="submission" date="2017-03" db="EMBL/GenBank/DDBJ databases">
        <title>Phytopthora megakarya and P. palmivora, two closely related causual agents of cacao black pod achieved similar genome size and gene model numbers by different mechanisms.</title>
        <authorList>
            <person name="Ali S."/>
            <person name="Shao J."/>
            <person name="Larry D.J."/>
            <person name="Kronmiller B."/>
            <person name="Shen D."/>
            <person name="Strem M.D."/>
            <person name="Melnick R.L."/>
            <person name="Guiltinan M.J."/>
            <person name="Tyler B.M."/>
            <person name="Meinhardt L.W."/>
            <person name="Bailey B.A."/>
        </authorList>
    </citation>
    <scope>NUCLEOTIDE SEQUENCE [LARGE SCALE GENOMIC DNA]</scope>
    <source>
        <strain evidence="2">zdho120</strain>
    </source>
</reference>
<name>A0A225WR18_9STRA</name>
<proteinExistence type="predicted"/>